<keyword evidence="4" id="KW-0808">Transferase</keyword>
<proteinExistence type="inferred from homology"/>
<evidence type="ECO:0000256" key="4">
    <source>
        <dbReference type="ARBA" id="ARBA00022679"/>
    </source>
</evidence>
<name>A0A9Q9MT58_9LACO</name>
<protein>
    <submittedName>
        <fullName evidence="7">Multidrug MFS transporter</fullName>
    </submittedName>
</protein>
<dbReference type="EMBL" id="CP104396">
    <property type="protein sequence ID" value="UXC63647.1"/>
    <property type="molecule type" value="Genomic_DNA"/>
</dbReference>
<dbReference type="RefSeq" id="WP_172575800.1">
    <property type="nucleotide sequence ID" value="NZ_BLAO01000026.1"/>
</dbReference>
<dbReference type="GeneID" id="75136361"/>
<dbReference type="Gene3D" id="3.40.50.2000">
    <property type="entry name" value="Glycogen Phosphorylase B"/>
    <property type="match status" value="1"/>
</dbReference>
<sequence length="169" mass="19949">MIFVTVGTHEQQFNRLIKEIDDLKKNGYIEDNVFIQTGYSTYEPTRCEWKDFLSYPEMNEMMSRARIIITHGGPSSFMKPLQLGKVPIVVPRREKYHEHVNDHQLEFATAERDRYKNIIVVKDEHDLKNVLNEYDDIVSKMRANVLNNNAHFCKLFEKIANKLVTKDEE</sequence>
<dbReference type="InterPro" id="IPR007235">
    <property type="entry name" value="Glyco_trans_28_C"/>
</dbReference>
<dbReference type="GO" id="GO:0006488">
    <property type="term" value="P:dolichol-linked oligosaccharide biosynthetic process"/>
    <property type="evidence" value="ECO:0007669"/>
    <property type="project" value="InterPro"/>
</dbReference>
<organism evidence="7 8">
    <name type="scientific">Ligilactobacillus agilis</name>
    <dbReference type="NCBI Taxonomy" id="1601"/>
    <lineage>
        <taxon>Bacteria</taxon>
        <taxon>Bacillati</taxon>
        <taxon>Bacillota</taxon>
        <taxon>Bacilli</taxon>
        <taxon>Lactobacillales</taxon>
        <taxon>Lactobacillaceae</taxon>
        <taxon>Ligilactobacillus</taxon>
    </lineage>
</organism>
<accession>A0A9Q9MT58</accession>
<dbReference type="GO" id="GO:0016758">
    <property type="term" value="F:hexosyltransferase activity"/>
    <property type="evidence" value="ECO:0007669"/>
    <property type="project" value="InterPro"/>
</dbReference>
<dbReference type="SUPFAM" id="SSF53756">
    <property type="entry name" value="UDP-Glycosyltransferase/glycogen phosphorylase"/>
    <property type="match status" value="1"/>
</dbReference>
<evidence type="ECO:0000256" key="1">
    <source>
        <dbReference type="ARBA" id="ARBA00004240"/>
    </source>
</evidence>
<evidence type="ECO:0000256" key="3">
    <source>
        <dbReference type="ARBA" id="ARBA00022676"/>
    </source>
</evidence>
<keyword evidence="3" id="KW-0328">Glycosyltransferase</keyword>
<keyword evidence="5" id="KW-0256">Endoplasmic reticulum</keyword>
<dbReference type="AlphaFoldDB" id="A0A9Q9MT58"/>
<dbReference type="Pfam" id="PF04101">
    <property type="entry name" value="Glyco_tran_28_C"/>
    <property type="match status" value="1"/>
</dbReference>
<evidence type="ECO:0000313" key="7">
    <source>
        <dbReference type="EMBL" id="UXC63647.1"/>
    </source>
</evidence>
<dbReference type="InterPro" id="IPR039042">
    <property type="entry name" value="Alg13-like"/>
</dbReference>
<dbReference type="PANTHER" id="PTHR12867:SF6">
    <property type="entry name" value="N-ACETYLGLUCOSAMINYLDIPHOSPHODOLICHOL N-ACETYLGLUCOSAMINYLTRANSFERASE"/>
    <property type="match status" value="1"/>
</dbReference>
<evidence type="ECO:0000256" key="5">
    <source>
        <dbReference type="ARBA" id="ARBA00022824"/>
    </source>
</evidence>
<evidence type="ECO:0000256" key="2">
    <source>
        <dbReference type="ARBA" id="ARBA00006962"/>
    </source>
</evidence>
<dbReference type="PANTHER" id="PTHR12867">
    <property type="entry name" value="GLYCOSYL TRANSFERASE-RELATED"/>
    <property type="match status" value="1"/>
</dbReference>
<feature type="domain" description="Glycosyl transferase family 28 C-terminal" evidence="6">
    <location>
        <begin position="1"/>
        <end position="134"/>
    </location>
</feature>
<gene>
    <name evidence="7" type="ORF">N4562_00875</name>
</gene>
<reference evidence="7" key="1">
    <citation type="submission" date="2022-09" db="EMBL/GenBank/DDBJ databases">
        <title>Complete genome of Ligilactobacillus agilis AM_LB6, isolated from chicken feces.</title>
        <authorList>
            <person name="den Bakker H.C."/>
            <person name="Mann A."/>
        </authorList>
    </citation>
    <scope>NUCLEOTIDE SEQUENCE</scope>
    <source>
        <strain evidence="7">AM_LB6</strain>
    </source>
</reference>
<dbReference type="Proteomes" id="UP001058429">
    <property type="component" value="Chromosome"/>
</dbReference>
<evidence type="ECO:0000313" key="8">
    <source>
        <dbReference type="Proteomes" id="UP001058429"/>
    </source>
</evidence>
<comment type="subcellular location">
    <subcellularLocation>
        <location evidence="1">Endoplasmic reticulum</location>
    </subcellularLocation>
</comment>
<comment type="similarity">
    <text evidence="2">Belongs to the glycosyltransferase 28 family.</text>
</comment>
<evidence type="ECO:0000259" key="6">
    <source>
        <dbReference type="Pfam" id="PF04101"/>
    </source>
</evidence>